<dbReference type="GO" id="GO:0046872">
    <property type="term" value="F:metal ion binding"/>
    <property type="evidence" value="ECO:0007669"/>
    <property type="project" value="UniProtKB-KW"/>
</dbReference>
<accession>A0AAE3EGN2</accession>
<dbReference type="Pfam" id="PF01812">
    <property type="entry name" value="5-FTHF_cyc-lig"/>
    <property type="match status" value="1"/>
</dbReference>
<keyword evidence="3 4" id="KW-0067">ATP-binding</keyword>
<reference evidence="6" key="1">
    <citation type="submission" date="2021-08" db="EMBL/GenBank/DDBJ databases">
        <title>Comparative analyses of Brucepasteria parasyntrophica and Teretinema zuelzerae.</title>
        <authorList>
            <person name="Song Y."/>
            <person name="Brune A."/>
        </authorList>
    </citation>
    <scope>NUCLEOTIDE SEQUENCE</scope>
    <source>
        <strain evidence="6">DSM 1903</strain>
    </source>
</reference>
<dbReference type="EC" id="6.3.3.2" evidence="5"/>
<feature type="binding site" evidence="4">
    <location>
        <begin position="2"/>
        <end position="6"/>
    </location>
    <ligand>
        <name>ATP</name>
        <dbReference type="ChEBI" id="CHEBI:30616"/>
    </ligand>
</feature>
<keyword evidence="6" id="KW-0436">Ligase</keyword>
<dbReference type="InterPro" id="IPR002698">
    <property type="entry name" value="FTHF_cligase"/>
</dbReference>
<feature type="binding site" evidence="4">
    <location>
        <begin position="138"/>
        <end position="146"/>
    </location>
    <ligand>
        <name>ATP</name>
        <dbReference type="ChEBI" id="CHEBI:30616"/>
    </ligand>
</feature>
<evidence type="ECO:0000256" key="5">
    <source>
        <dbReference type="RuleBase" id="RU361279"/>
    </source>
</evidence>
<dbReference type="PIRSF" id="PIRSF006806">
    <property type="entry name" value="FTHF_cligase"/>
    <property type="match status" value="1"/>
</dbReference>
<dbReference type="RefSeq" id="WP_230752291.1">
    <property type="nucleotide sequence ID" value="NZ_JAINWA010000001.1"/>
</dbReference>
<dbReference type="GO" id="GO:0009396">
    <property type="term" value="P:folic acid-containing compound biosynthetic process"/>
    <property type="evidence" value="ECO:0007669"/>
    <property type="project" value="TreeGrafter"/>
</dbReference>
<feature type="binding site" evidence="4">
    <location>
        <position position="47"/>
    </location>
    <ligand>
        <name>substrate</name>
    </ligand>
</feature>
<proteinExistence type="inferred from homology"/>
<dbReference type="InterPro" id="IPR037171">
    <property type="entry name" value="NagB/RpiA_transferase-like"/>
</dbReference>
<evidence type="ECO:0000313" key="6">
    <source>
        <dbReference type="EMBL" id="MCD1653361.1"/>
    </source>
</evidence>
<keyword evidence="7" id="KW-1185">Reference proteome</keyword>
<dbReference type="InterPro" id="IPR024185">
    <property type="entry name" value="FTHF_cligase-like_sf"/>
</dbReference>
<comment type="cofactor">
    <cofactor evidence="5">
        <name>Mg(2+)</name>
        <dbReference type="ChEBI" id="CHEBI:18420"/>
    </cofactor>
</comment>
<dbReference type="Gene3D" id="3.40.50.10420">
    <property type="entry name" value="NagB/RpiA/CoA transferase-like"/>
    <property type="match status" value="1"/>
</dbReference>
<keyword evidence="5" id="KW-0460">Magnesium</keyword>
<dbReference type="GO" id="GO:0035999">
    <property type="term" value="P:tetrahydrofolate interconversion"/>
    <property type="evidence" value="ECO:0007669"/>
    <property type="project" value="TreeGrafter"/>
</dbReference>
<evidence type="ECO:0000313" key="7">
    <source>
        <dbReference type="Proteomes" id="UP001198163"/>
    </source>
</evidence>
<keyword evidence="5" id="KW-0479">Metal-binding</keyword>
<dbReference type="SUPFAM" id="SSF100950">
    <property type="entry name" value="NagB/RpiA/CoA transferase-like"/>
    <property type="match status" value="1"/>
</dbReference>
<dbReference type="Proteomes" id="UP001198163">
    <property type="component" value="Unassembled WGS sequence"/>
</dbReference>
<evidence type="ECO:0000256" key="3">
    <source>
        <dbReference type="ARBA" id="ARBA00022840"/>
    </source>
</evidence>
<dbReference type="GO" id="GO:0030272">
    <property type="term" value="F:5-formyltetrahydrofolate cyclo-ligase activity"/>
    <property type="evidence" value="ECO:0007669"/>
    <property type="project" value="UniProtKB-EC"/>
</dbReference>
<comment type="catalytic activity">
    <reaction evidence="5">
        <text>(6S)-5-formyl-5,6,7,8-tetrahydrofolate + ATP = (6R)-5,10-methenyltetrahydrofolate + ADP + phosphate</text>
        <dbReference type="Rhea" id="RHEA:10488"/>
        <dbReference type="ChEBI" id="CHEBI:30616"/>
        <dbReference type="ChEBI" id="CHEBI:43474"/>
        <dbReference type="ChEBI" id="CHEBI:57455"/>
        <dbReference type="ChEBI" id="CHEBI:57457"/>
        <dbReference type="ChEBI" id="CHEBI:456216"/>
        <dbReference type="EC" id="6.3.3.2"/>
    </reaction>
</comment>
<sequence length="203" mass="22142">MKHELRREMKRKLQALGEGEVFRVGMSEEVLPKTTKTLFTYLPFGNEIDPSGLAGWALDAGIEVGAPCVRGEDLEFRKIESADGPFRSGGFGIREPLADAPLLWSPAAENRGGCPKLESLLPLAVLVPALAFSRYGHRLGRGKGCYDRFLSALLKAAGDRRKEITLIGTCHDWQILSHVPAESHDIPVDCLLTGRGCIVCATE</sequence>
<dbReference type="AlphaFoldDB" id="A0AAE3EGN2"/>
<protein>
    <recommendedName>
        <fullName evidence="5">5-formyltetrahydrofolate cyclo-ligase</fullName>
        <ecNumber evidence="5">6.3.3.2</ecNumber>
    </recommendedName>
</protein>
<comment type="caution">
    <text evidence="6">The sequence shown here is derived from an EMBL/GenBank/DDBJ whole genome shotgun (WGS) entry which is preliminary data.</text>
</comment>
<dbReference type="NCBIfam" id="TIGR02727">
    <property type="entry name" value="MTHFS_bact"/>
    <property type="match status" value="1"/>
</dbReference>
<name>A0AAE3EGN2_9SPIR</name>
<feature type="binding site" evidence="4">
    <location>
        <position position="42"/>
    </location>
    <ligand>
        <name>substrate</name>
    </ligand>
</feature>
<evidence type="ECO:0000256" key="2">
    <source>
        <dbReference type="ARBA" id="ARBA00022741"/>
    </source>
</evidence>
<evidence type="ECO:0000256" key="4">
    <source>
        <dbReference type="PIRSR" id="PIRSR006806-1"/>
    </source>
</evidence>
<gene>
    <name evidence="6" type="ORF">K7J14_01440</name>
</gene>
<organism evidence="6 7">
    <name type="scientific">Teretinema zuelzerae</name>
    <dbReference type="NCBI Taxonomy" id="156"/>
    <lineage>
        <taxon>Bacteria</taxon>
        <taxon>Pseudomonadati</taxon>
        <taxon>Spirochaetota</taxon>
        <taxon>Spirochaetia</taxon>
        <taxon>Spirochaetales</taxon>
        <taxon>Treponemataceae</taxon>
        <taxon>Teretinema</taxon>
    </lineage>
</organism>
<dbReference type="PANTHER" id="PTHR23407:SF1">
    <property type="entry name" value="5-FORMYLTETRAHYDROFOLATE CYCLO-LIGASE"/>
    <property type="match status" value="1"/>
</dbReference>
<keyword evidence="2 4" id="KW-0547">Nucleotide-binding</keyword>
<dbReference type="PANTHER" id="PTHR23407">
    <property type="entry name" value="ATPASE INHIBITOR/5-FORMYLTETRAHYDROFOLATE CYCLO-LIGASE"/>
    <property type="match status" value="1"/>
</dbReference>
<evidence type="ECO:0000256" key="1">
    <source>
        <dbReference type="ARBA" id="ARBA00010638"/>
    </source>
</evidence>
<comment type="similarity">
    <text evidence="1 5">Belongs to the 5-formyltetrahydrofolate cyclo-ligase family.</text>
</comment>
<dbReference type="GO" id="GO:0005524">
    <property type="term" value="F:ATP binding"/>
    <property type="evidence" value="ECO:0007669"/>
    <property type="project" value="UniProtKB-KW"/>
</dbReference>
<dbReference type="EMBL" id="JAINWA010000001">
    <property type="protein sequence ID" value="MCD1653361.1"/>
    <property type="molecule type" value="Genomic_DNA"/>
</dbReference>